<dbReference type="InterPro" id="IPR011711">
    <property type="entry name" value="GntR_C"/>
</dbReference>
<keyword evidence="2" id="KW-0238">DNA-binding</keyword>
<keyword evidence="3" id="KW-0804">Transcription</keyword>
<evidence type="ECO:0000256" key="1">
    <source>
        <dbReference type="ARBA" id="ARBA00023015"/>
    </source>
</evidence>
<dbReference type="EMBL" id="JAFVMH010000005">
    <property type="protein sequence ID" value="MBO1325768.1"/>
    <property type="molecule type" value="Genomic_DNA"/>
</dbReference>
<dbReference type="SUPFAM" id="SSF48008">
    <property type="entry name" value="GntR ligand-binding domain-like"/>
    <property type="match status" value="1"/>
</dbReference>
<dbReference type="InterPro" id="IPR000524">
    <property type="entry name" value="Tscrpt_reg_HTH_GntR"/>
</dbReference>
<dbReference type="Proteomes" id="UP000664073">
    <property type="component" value="Unassembled WGS sequence"/>
</dbReference>
<evidence type="ECO:0000256" key="2">
    <source>
        <dbReference type="ARBA" id="ARBA00023125"/>
    </source>
</evidence>
<dbReference type="CDD" id="cd07377">
    <property type="entry name" value="WHTH_GntR"/>
    <property type="match status" value="1"/>
</dbReference>
<reference evidence="5" key="1">
    <citation type="submission" date="2021-03" db="EMBL/GenBank/DDBJ databases">
        <title>The complete genome sequence of Acetobacter sp. TBRC 12339.</title>
        <authorList>
            <person name="Charoenyingcharoen P."/>
            <person name="Yukphan P."/>
        </authorList>
    </citation>
    <scope>NUCLEOTIDE SEQUENCE</scope>
    <source>
        <strain evidence="5">TBRC 12339</strain>
    </source>
</reference>
<dbReference type="Pfam" id="PF07729">
    <property type="entry name" value="FCD"/>
    <property type="match status" value="1"/>
</dbReference>
<dbReference type="GO" id="GO:0003677">
    <property type="term" value="F:DNA binding"/>
    <property type="evidence" value="ECO:0007669"/>
    <property type="project" value="UniProtKB-KW"/>
</dbReference>
<dbReference type="SMART" id="SM00895">
    <property type="entry name" value="FCD"/>
    <property type="match status" value="1"/>
</dbReference>
<name>A0A939HJV3_9PROT</name>
<organism evidence="5 6">
    <name type="scientific">Acetobacter garciniae</name>
    <dbReference type="NCBI Taxonomy" id="2817435"/>
    <lineage>
        <taxon>Bacteria</taxon>
        <taxon>Pseudomonadati</taxon>
        <taxon>Pseudomonadota</taxon>
        <taxon>Alphaproteobacteria</taxon>
        <taxon>Acetobacterales</taxon>
        <taxon>Acetobacteraceae</taxon>
        <taxon>Acetobacter</taxon>
    </lineage>
</organism>
<dbReference type="InterPro" id="IPR008920">
    <property type="entry name" value="TF_FadR/GntR_C"/>
</dbReference>
<dbReference type="AlphaFoldDB" id="A0A939HJV3"/>
<dbReference type="InterPro" id="IPR036390">
    <property type="entry name" value="WH_DNA-bd_sf"/>
</dbReference>
<evidence type="ECO:0000256" key="3">
    <source>
        <dbReference type="ARBA" id="ARBA00023163"/>
    </source>
</evidence>
<evidence type="ECO:0000259" key="4">
    <source>
        <dbReference type="PROSITE" id="PS50949"/>
    </source>
</evidence>
<accession>A0A939HJV3</accession>
<keyword evidence="6" id="KW-1185">Reference proteome</keyword>
<proteinExistence type="predicted"/>
<dbReference type="PANTHER" id="PTHR43537:SF41">
    <property type="entry name" value="TRANSCRIPTIONAL REGULATORY PROTEIN"/>
    <property type="match status" value="1"/>
</dbReference>
<evidence type="ECO:0000313" key="6">
    <source>
        <dbReference type="Proteomes" id="UP000664073"/>
    </source>
</evidence>
<dbReference type="Gene3D" id="1.20.120.530">
    <property type="entry name" value="GntR ligand-binding domain-like"/>
    <property type="match status" value="1"/>
</dbReference>
<gene>
    <name evidence="5" type="ORF">J2D77_11435</name>
</gene>
<keyword evidence="1" id="KW-0805">Transcription regulation</keyword>
<dbReference type="Pfam" id="PF00392">
    <property type="entry name" value="GntR"/>
    <property type="match status" value="1"/>
</dbReference>
<dbReference type="SMART" id="SM00345">
    <property type="entry name" value="HTH_GNTR"/>
    <property type="match status" value="1"/>
</dbReference>
<dbReference type="PANTHER" id="PTHR43537">
    <property type="entry name" value="TRANSCRIPTIONAL REGULATOR, GNTR FAMILY"/>
    <property type="match status" value="1"/>
</dbReference>
<dbReference type="SUPFAM" id="SSF46785">
    <property type="entry name" value="Winged helix' DNA-binding domain"/>
    <property type="match status" value="1"/>
</dbReference>
<dbReference type="PROSITE" id="PS50949">
    <property type="entry name" value="HTH_GNTR"/>
    <property type="match status" value="1"/>
</dbReference>
<evidence type="ECO:0000313" key="5">
    <source>
        <dbReference type="EMBL" id="MBO1325768.1"/>
    </source>
</evidence>
<dbReference type="InterPro" id="IPR036388">
    <property type="entry name" value="WH-like_DNA-bd_sf"/>
</dbReference>
<protein>
    <submittedName>
        <fullName evidence="5">GntR family transcriptional regulator</fullName>
    </submittedName>
</protein>
<dbReference type="Gene3D" id="1.10.10.10">
    <property type="entry name" value="Winged helix-like DNA-binding domain superfamily/Winged helix DNA-binding domain"/>
    <property type="match status" value="1"/>
</dbReference>
<sequence length="219" mass="24766">MAGVVKKKTISSQVADILRQKILSGEYEANTAIRQEHIAAELGVSRIPVREALHQLYSEGFVELISHKGAVVSSVSLEEILELYELRARIETWLIALAIPRMTEADFAKAEAAAREFGSWGAEDDYSYEHNWNFHAALYAASGRKTTIEMVGKIHLQIERYERMMVSLTGLQAKSDREHWQLMEFCRRQDTDAAVALLEKHILDGGQILIERLKAIRDG</sequence>
<feature type="domain" description="HTH gntR-type" evidence="4">
    <location>
        <begin position="8"/>
        <end position="75"/>
    </location>
</feature>
<comment type="caution">
    <text evidence="5">The sequence shown here is derived from an EMBL/GenBank/DDBJ whole genome shotgun (WGS) entry which is preliminary data.</text>
</comment>
<dbReference type="GO" id="GO:0003700">
    <property type="term" value="F:DNA-binding transcription factor activity"/>
    <property type="evidence" value="ECO:0007669"/>
    <property type="project" value="InterPro"/>
</dbReference>
<dbReference type="RefSeq" id="WP_207846411.1">
    <property type="nucleotide sequence ID" value="NZ_JAFVMH010000005.1"/>
</dbReference>